<dbReference type="Proteomes" id="UP000044071">
    <property type="component" value="Unassembled WGS sequence"/>
</dbReference>
<reference evidence="1 2" key="1">
    <citation type="submission" date="2014-06" db="EMBL/GenBank/DDBJ databases">
        <authorList>
            <person name="Urmite Genomes Urmite Genomes"/>
        </authorList>
    </citation>
    <scope>NUCLEOTIDE SEQUENCE [LARGE SCALE GENOMIC DNA]</scope>
</reference>
<dbReference type="InterPro" id="IPR032675">
    <property type="entry name" value="LRR_dom_sf"/>
</dbReference>
<gene>
    <name evidence="1" type="ORF">BN59_02814</name>
</gene>
<dbReference type="OrthoDB" id="5634474at2"/>
<dbReference type="AlphaFoldDB" id="A0A078L323"/>
<dbReference type="EMBL" id="CCSB01000003">
    <property type="protein sequence ID" value="CDZ78504.1"/>
    <property type="molecule type" value="Genomic_DNA"/>
</dbReference>
<dbReference type="SUPFAM" id="SSF52047">
    <property type="entry name" value="RNI-like"/>
    <property type="match status" value="1"/>
</dbReference>
<keyword evidence="2" id="KW-1185">Reference proteome</keyword>
<organism evidence="1 2">
    <name type="scientific">Legionella massiliensis</name>
    <dbReference type="NCBI Taxonomy" id="1034943"/>
    <lineage>
        <taxon>Bacteria</taxon>
        <taxon>Pseudomonadati</taxon>
        <taxon>Pseudomonadota</taxon>
        <taxon>Gammaproteobacteria</taxon>
        <taxon>Legionellales</taxon>
        <taxon>Legionellaceae</taxon>
        <taxon>Legionella</taxon>
    </lineage>
</organism>
<accession>A0A078L323</accession>
<name>A0A078L323_9GAMM</name>
<dbReference type="RefSeq" id="WP_044011642.1">
    <property type="nucleotide sequence ID" value="NZ_CCVW01000003.1"/>
</dbReference>
<evidence type="ECO:0000313" key="2">
    <source>
        <dbReference type="Proteomes" id="UP000044071"/>
    </source>
</evidence>
<sequence>MGTFRIDEATLMEDGDAFVSAFCLIPPTESIMDLKKSKLYSKSSYTLGRAFGSMPSSITEIDLSLNSLHLKTVEELQEMFSGLTESVRKINISLNGFKRFSEEELIAIISSMKFVEEVIFVESTLTNDQRQELATILHQATNKTIITSLQKPSFFSLETLASSFENHHEEMSFS</sequence>
<evidence type="ECO:0000313" key="1">
    <source>
        <dbReference type="EMBL" id="CDZ78504.1"/>
    </source>
</evidence>
<proteinExistence type="predicted"/>
<evidence type="ECO:0008006" key="3">
    <source>
        <dbReference type="Google" id="ProtNLM"/>
    </source>
</evidence>
<protein>
    <recommendedName>
        <fullName evidence="3">Leucine Rich repeats (2 copies)</fullName>
    </recommendedName>
</protein>
<dbReference type="Gene3D" id="3.80.10.10">
    <property type="entry name" value="Ribonuclease Inhibitor"/>
    <property type="match status" value="1"/>
</dbReference>